<evidence type="ECO:0000256" key="4">
    <source>
        <dbReference type="ARBA" id="ARBA00022692"/>
    </source>
</evidence>
<dbReference type="Pfam" id="PF00528">
    <property type="entry name" value="BPD_transp_1"/>
    <property type="match status" value="1"/>
</dbReference>
<keyword evidence="2 7" id="KW-0813">Transport</keyword>
<evidence type="ECO:0000256" key="2">
    <source>
        <dbReference type="ARBA" id="ARBA00022448"/>
    </source>
</evidence>
<sequence length="298" mass="32559">MTAVVREPLVLTPARPTGATAAVPRVAVRALAVVGRVLGGAVVLLIFLGPFLWMLSTSFQTAAEASSLPPTLWPAQFSFDNFVEAFRRVDFTHFAVNSVIVTGATVIGQIVLIVPAAYAFARHEFPGRATLFGIVLATMLIPGQLIFLPVFVMYAEAGLLNTHASLVLPFLASGFGLFMLRQRFMQVPDAILEAARLDNAGELRILWTIMLPMARPTIATVALLTFVGTWNNYFFPLVWTTTEAVRTLPLAVDRLVRVDEFAPNIAMAGNVLLIIPAIVVFFLTRRHIMNAFTYTGVK</sequence>
<dbReference type="EMBL" id="JAWJYN010000001">
    <property type="protein sequence ID" value="MDZ8161237.1"/>
    <property type="molecule type" value="Genomic_DNA"/>
</dbReference>
<protein>
    <submittedName>
        <fullName evidence="9">Carbohydrate ABC transporter permease</fullName>
    </submittedName>
</protein>
<feature type="transmembrane region" description="Helical" evidence="7">
    <location>
        <begin position="265"/>
        <end position="284"/>
    </location>
</feature>
<keyword evidence="5 7" id="KW-1133">Transmembrane helix</keyword>
<evidence type="ECO:0000256" key="6">
    <source>
        <dbReference type="ARBA" id="ARBA00023136"/>
    </source>
</evidence>
<name>A0ABU5N594_9MICO</name>
<keyword evidence="3" id="KW-1003">Cell membrane</keyword>
<keyword evidence="10" id="KW-1185">Reference proteome</keyword>
<evidence type="ECO:0000256" key="3">
    <source>
        <dbReference type="ARBA" id="ARBA00022475"/>
    </source>
</evidence>
<dbReference type="InterPro" id="IPR000515">
    <property type="entry name" value="MetI-like"/>
</dbReference>
<evidence type="ECO:0000313" key="10">
    <source>
        <dbReference type="Proteomes" id="UP001291912"/>
    </source>
</evidence>
<evidence type="ECO:0000259" key="8">
    <source>
        <dbReference type="PROSITE" id="PS50928"/>
    </source>
</evidence>
<dbReference type="SUPFAM" id="SSF161098">
    <property type="entry name" value="MetI-like"/>
    <property type="match status" value="1"/>
</dbReference>
<dbReference type="InterPro" id="IPR035906">
    <property type="entry name" value="MetI-like_sf"/>
</dbReference>
<comment type="caution">
    <text evidence="9">The sequence shown here is derived from an EMBL/GenBank/DDBJ whole genome shotgun (WGS) entry which is preliminary data.</text>
</comment>
<comment type="similarity">
    <text evidence="7">Belongs to the binding-protein-dependent transport system permease family.</text>
</comment>
<organism evidence="9 10">
    <name type="scientific">Microbacterium aquimaris</name>
    <dbReference type="NCBI Taxonomy" id="459816"/>
    <lineage>
        <taxon>Bacteria</taxon>
        <taxon>Bacillati</taxon>
        <taxon>Actinomycetota</taxon>
        <taxon>Actinomycetes</taxon>
        <taxon>Micrococcales</taxon>
        <taxon>Microbacteriaceae</taxon>
        <taxon>Microbacterium</taxon>
    </lineage>
</organism>
<dbReference type="RefSeq" id="WP_194423878.1">
    <property type="nucleotide sequence ID" value="NZ_BAAAPT010000001.1"/>
</dbReference>
<feature type="domain" description="ABC transmembrane type-1" evidence="8">
    <location>
        <begin position="95"/>
        <end position="284"/>
    </location>
</feature>
<evidence type="ECO:0000256" key="1">
    <source>
        <dbReference type="ARBA" id="ARBA00004651"/>
    </source>
</evidence>
<keyword evidence="6 7" id="KW-0472">Membrane</keyword>
<feature type="transmembrane region" description="Helical" evidence="7">
    <location>
        <begin position="131"/>
        <end position="154"/>
    </location>
</feature>
<evidence type="ECO:0000313" key="9">
    <source>
        <dbReference type="EMBL" id="MDZ8161237.1"/>
    </source>
</evidence>
<feature type="transmembrane region" description="Helical" evidence="7">
    <location>
        <begin position="33"/>
        <end position="53"/>
    </location>
</feature>
<dbReference type="PANTHER" id="PTHR43744:SF12">
    <property type="entry name" value="ABC TRANSPORTER PERMEASE PROTEIN MG189-RELATED"/>
    <property type="match status" value="1"/>
</dbReference>
<feature type="transmembrane region" description="Helical" evidence="7">
    <location>
        <begin position="160"/>
        <end position="180"/>
    </location>
</feature>
<dbReference type="PANTHER" id="PTHR43744">
    <property type="entry name" value="ABC TRANSPORTER PERMEASE PROTEIN MG189-RELATED-RELATED"/>
    <property type="match status" value="1"/>
</dbReference>
<accession>A0ABU5N594</accession>
<evidence type="ECO:0000256" key="7">
    <source>
        <dbReference type="RuleBase" id="RU363032"/>
    </source>
</evidence>
<keyword evidence="4 7" id="KW-0812">Transmembrane</keyword>
<gene>
    <name evidence="9" type="ORF">R2Q92_05260</name>
</gene>
<evidence type="ECO:0000256" key="5">
    <source>
        <dbReference type="ARBA" id="ARBA00022989"/>
    </source>
</evidence>
<dbReference type="Proteomes" id="UP001291912">
    <property type="component" value="Unassembled WGS sequence"/>
</dbReference>
<feature type="transmembrane region" description="Helical" evidence="7">
    <location>
        <begin position="94"/>
        <end position="119"/>
    </location>
</feature>
<dbReference type="PROSITE" id="PS50928">
    <property type="entry name" value="ABC_TM1"/>
    <property type="match status" value="1"/>
</dbReference>
<comment type="subcellular location">
    <subcellularLocation>
        <location evidence="1 7">Cell membrane</location>
        <topology evidence="1 7">Multi-pass membrane protein</topology>
    </subcellularLocation>
</comment>
<reference evidence="9 10" key="1">
    <citation type="submission" date="2023-10" db="EMBL/GenBank/DDBJ databases">
        <title>Microbacterium xanthum sp. nov., isolated from seaweed.</title>
        <authorList>
            <person name="Lee S.D."/>
        </authorList>
    </citation>
    <scope>NUCLEOTIDE SEQUENCE [LARGE SCALE GENOMIC DNA]</scope>
    <source>
        <strain evidence="9 10">KCTC 19124</strain>
    </source>
</reference>
<proteinExistence type="inferred from homology"/>
<dbReference type="Gene3D" id="1.10.3720.10">
    <property type="entry name" value="MetI-like"/>
    <property type="match status" value="1"/>
</dbReference>
<dbReference type="CDD" id="cd06261">
    <property type="entry name" value="TM_PBP2"/>
    <property type="match status" value="1"/>
</dbReference>